<feature type="transmembrane region" description="Helical" evidence="1">
    <location>
        <begin position="40"/>
        <end position="62"/>
    </location>
</feature>
<gene>
    <name evidence="2" type="ORF">E0H75_09245</name>
</gene>
<dbReference type="RefSeq" id="WP_131512746.1">
    <property type="nucleotide sequence ID" value="NZ_SJKD01000001.1"/>
</dbReference>
<feature type="transmembrane region" description="Helical" evidence="1">
    <location>
        <begin position="7"/>
        <end position="28"/>
    </location>
</feature>
<evidence type="ECO:0000313" key="3">
    <source>
        <dbReference type="Proteomes" id="UP000293342"/>
    </source>
</evidence>
<keyword evidence="1" id="KW-1133">Transmembrane helix</keyword>
<sequence>MGRSQVLAGAVVGALVMVFANVAFSWFATGPNHDEWTDSAIFMSPIAAVFGAIVGALGALAIRITRPASRRRDTHNQREKRKYRLR</sequence>
<accession>A0A4R0K7G2</accession>
<keyword evidence="3" id="KW-1185">Reference proteome</keyword>
<dbReference type="EMBL" id="SJKD01000001">
    <property type="protein sequence ID" value="TCC53838.1"/>
    <property type="molecule type" value="Genomic_DNA"/>
</dbReference>
<keyword evidence="1" id="KW-0472">Membrane</keyword>
<organism evidence="2 3">
    <name type="scientific">Kribbella capetownensis</name>
    <dbReference type="NCBI Taxonomy" id="1572659"/>
    <lineage>
        <taxon>Bacteria</taxon>
        <taxon>Bacillati</taxon>
        <taxon>Actinomycetota</taxon>
        <taxon>Actinomycetes</taxon>
        <taxon>Propionibacteriales</taxon>
        <taxon>Kribbellaceae</taxon>
        <taxon>Kribbella</taxon>
    </lineage>
</organism>
<evidence type="ECO:0000256" key="1">
    <source>
        <dbReference type="SAM" id="Phobius"/>
    </source>
</evidence>
<dbReference type="Proteomes" id="UP000293342">
    <property type="component" value="Unassembled WGS sequence"/>
</dbReference>
<comment type="caution">
    <text evidence="2">The sequence shown here is derived from an EMBL/GenBank/DDBJ whole genome shotgun (WGS) entry which is preliminary data.</text>
</comment>
<reference evidence="2 3" key="1">
    <citation type="submission" date="2019-02" db="EMBL/GenBank/DDBJ databases">
        <title>Kribbella capetownensis sp. nov. and Kribbella speibonae sp. nov., isolated from soil.</title>
        <authorList>
            <person name="Curtis S.M."/>
            <person name="Norton I."/>
            <person name="Everest G.J."/>
            <person name="Meyers P.R."/>
        </authorList>
    </citation>
    <scope>NUCLEOTIDE SEQUENCE [LARGE SCALE GENOMIC DNA]</scope>
    <source>
        <strain evidence="2 3">YM53</strain>
    </source>
</reference>
<evidence type="ECO:0000313" key="2">
    <source>
        <dbReference type="EMBL" id="TCC53838.1"/>
    </source>
</evidence>
<name>A0A4R0K7G2_9ACTN</name>
<protein>
    <submittedName>
        <fullName evidence="2">Uncharacterized protein</fullName>
    </submittedName>
</protein>
<proteinExistence type="predicted"/>
<keyword evidence="1" id="KW-0812">Transmembrane</keyword>
<dbReference type="AlphaFoldDB" id="A0A4R0K7G2"/>